<keyword evidence="7" id="KW-0968">Cytoplasmic vesicle</keyword>
<dbReference type="PANTHER" id="PTHR10969">
    <property type="entry name" value="MICROTUBULE-ASSOCIATED PROTEINS 1A/1B LIGHT CHAIN 3-RELATED"/>
    <property type="match status" value="1"/>
</dbReference>
<comment type="similarity">
    <text evidence="2 10">Belongs to the ATG8 family.</text>
</comment>
<evidence type="ECO:0000313" key="13">
    <source>
        <dbReference type="Proteomes" id="UP000568158"/>
    </source>
</evidence>
<protein>
    <recommendedName>
        <fullName evidence="10">Autophagy-related protein</fullName>
    </recommendedName>
</protein>
<comment type="subcellular location">
    <subcellularLocation>
        <location evidence="1">Cytoplasmic vesicle</location>
        <location evidence="1">Autophagosome membrane</location>
        <topology evidence="1">Lipid-anchor</topology>
    </subcellularLocation>
    <subcellularLocation>
        <location evidence="8">Vacuole membrane</location>
    </subcellularLocation>
</comment>
<dbReference type="Proteomes" id="UP000568158">
    <property type="component" value="Unassembled WGS sequence"/>
</dbReference>
<keyword evidence="6 9" id="KW-0449">Lipoprotein</keyword>
<evidence type="ECO:0000256" key="4">
    <source>
        <dbReference type="ARBA" id="ARBA00023006"/>
    </source>
</evidence>
<feature type="compositionally biased region" description="Basic and acidic residues" evidence="11">
    <location>
        <begin position="51"/>
        <end position="63"/>
    </location>
</feature>
<evidence type="ECO:0000256" key="5">
    <source>
        <dbReference type="ARBA" id="ARBA00023136"/>
    </source>
</evidence>
<accession>A0A8H6BBU4</accession>
<dbReference type="AlphaFoldDB" id="A0A8H6BBU4"/>
<evidence type="ECO:0000256" key="11">
    <source>
        <dbReference type="SAM" id="MobiDB-lite"/>
    </source>
</evidence>
<dbReference type="Gene3D" id="3.10.20.90">
    <property type="entry name" value="Phosphatidylinositol 3-kinase Catalytic Subunit, Chain A, domain 1"/>
    <property type="match status" value="1"/>
</dbReference>
<keyword evidence="4 10" id="KW-0072">Autophagy</keyword>
<name>A0A8H6BBU4_DEKBR</name>
<feature type="region of interest" description="Disordered" evidence="11">
    <location>
        <begin position="50"/>
        <end position="80"/>
    </location>
</feature>
<evidence type="ECO:0000256" key="3">
    <source>
        <dbReference type="ARBA" id="ARBA00022554"/>
    </source>
</evidence>
<gene>
    <name evidence="12" type="ORF">HII12_003923</name>
</gene>
<dbReference type="Pfam" id="PF02991">
    <property type="entry name" value="ATG8"/>
    <property type="match status" value="1"/>
</dbReference>
<evidence type="ECO:0000256" key="10">
    <source>
        <dbReference type="RuleBase" id="RU004384"/>
    </source>
</evidence>
<keyword evidence="3" id="KW-0926">Vacuole</keyword>
<dbReference type="GO" id="GO:0031410">
    <property type="term" value="C:cytoplasmic vesicle"/>
    <property type="evidence" value="ECO:0007669"/>
    <property type="project" value="UniProtKB-KW"/>
</dbReference>
<evidence type="ECO:0000256" key="6">
    <source>
        <dbReference type="ARBA" id="ARBA00023288"/>
    </source>
</evidence>
<evidence type="ECO:0000256" key="2">
    <source>
        <dbReference type="ARBA" id="ARBA00007293"/>
    </source>
</evidence>
<evidence type="ECO:0000313" key="12">
    <source>
        <dbReference type="EMBL" id="KAF6008696.1"/>
    </source>
</evidence>
<evidence type="ECO:0000256" key="8">
    <source>
        <dbReference type="ARBA" id="ARBA00037813"/>
    </source>
</evidence>
<evidence type="ECO:0000256" key="1">
    <source>
        <dbReference type="ARBA" id="ARBA00004512"/>
    </source>
</evidence>
<dbReference type="EMBL" id="JABCYN010000034">
    <property type="protein sequence ID" value="KAF6008696.1"/>
    <property type="molecule type" value="Genomic_DNA"/>
</dbReference>
<dbReference type="InterPro" id="IPR029071">
    <property type="entry name" value="Ubiquitin-like_domsf"/>
</dbReference>
<evidence type="ECO:0000256" key="7">
    <source>
        <dbReference type="ARBA" id="ARBA00023329"/>
    </source>
</evidence>
<sequence>MSDTTPIDIGEPLPLEYNTIKPSKPNKAVANDNDFIGRLKRQMLEQLGAQAEKKEMNKTKKNIEGTSKPPEVETAENDSVPTRKIKIRKVSGPNKVIGQPLPLSYSAENAIKRQGIKKYHDLGCPLPLKYVKPVVKQHLKNIPAHSIETSEQHIIIEPDTKEKQGIPSDGEAKLAHDNNKDKLSVPRGYKTGYVRKAESLRIRTKFQDRVPVICEKVEESDIPEIDKRKYLVPSDLTVGQFVYVIRRRIHLPSEKAIFIFVNDILPPTGALMSQIYDQYKDDDGFLYILYSGENTFGNLLGN</sequence>
<keyword evidence="5" id="KW-0472">Membrane</keyword>
<dbReference type="CDD" id="cd16128">
    <property type="entry name" value="Ubl_ATG8"/>
    <property type="match status" value="1"/>
</dbReference>
<proteinExistence type="inferred from homology"/>
<reference evidence="12 13" key="1">
    <citation type="journal article" date="2020" name="Appl. Microbiol. Biotechnol.">
        <title>Targeted gene deletion in Brettanomyces bruxellensis with an expression-free CRISPR-Cas9 system.</title>
        <authorList>
            <person name="Varela C."/>
            <person name="Bartel C."/>
            <person name="Onetto C."/>
            <person name="Borneman A."/>
        </authorList>
    </citation>
    <scope>NUCLEOTIDE SEQUENCE [LARGE SCALE GENOMIC DNA]</scope>
    <source>
        <strain evidence="12 13">AWRI1613</strain>
    </source>
</reference>
<organism evidence="12 13">
    <name type="scientific">Dekkera bruxellensis</name>
    <name type="common">Brettanomyces custersii</name>
    <dbReference type="NCBI Taxonomy" id="5007"/>
    <lineage>
        <taxon>Eukaryota</taxon>
        <taxon>Fungi</taxon>
        <taxon>Dikarya</taxon>
        <taxon>Ascomycota</taxon>
        <taxon>Saccharomycotina</taxon>
        <taxon>Pichiomycetes</taxon>
        <taxon>Pichiales</taxon>
        <taxon>Pichiaceae</taxon>
        <taxon>Brettanomyces</taxon>
    </lineage>
</organism>
<dbReference type="SUPFAM" id="SSF54236">
    <property type="entry name" value="Ubiquitin-like"/>
    <property type="match status" value="1"/>
</dbReference>
<comment type="caution">
    <text evidence="12">The sequence shown here is derived from an EMBL/GenBank/DDBJ whole genome shotgun (WGS) entry which is preliminary data.</text>
</comment>
<feature type="region of interest" description="Disordered" evidence="11">
    <location>
        <begin position="1"/>
        <end position="29"/>
    </location>
</feature>
<dbReference type="GO" id="GO:0006914">
    <property type="term" value="P:autophagy"/>
    <property type="evidence" value="ECO:0007669"/>
    <property type="project" value="UniProtKB-KW"/>
</dbReference>
<dbReference type="InterPro" id="IPR004241">
    <property type="entry name" value="Atg8-like"/>
</dbReference>
<evidence type="ECO:0000256" key="9">
    <source>
        <dbReference type="PIRSR" id="PIRSR604241-50"/>
    </source>
</evidence>
<dbReference type="GO" id="GO:0000421">
    <property type="term" value="C:autophagosome membrane"/>
    <property type="evidence" value="ECO:0007669"/>
    <property type="project" value="UniProtKB-SubCell"/>
</dbReference>
<feature type="lipid moiety-binding region" description="Phosphatidylserine amidated glycine; alternate" evidence="9">
    <location>
        <position position="297"/>
    </location>
</feature>